<keyword evidence="2" id="KW-1185">Reference proteome</keyword>
<evidence type="ECO:0000313" key="2">
    <source>
        <dbReference type="Proteomes" id="UP000039324"/>
    </source>
</evidence>
<dbReference type="EMBL" id="CDSF01000135">
    <property type="protein sequence ID" value="CEP02969.1"/>
    <property type="molecule type" value="Genomic_DNA"/>
</dbReference>
<dbReference type="Proteomes" id="UP000039324">
    <property type="component" value="Unassembled WGS sequence"/>
</dbReference>
<proteinExistence type="predicted"/>
<organism evidence="1 2">
    <name type="scientific">Plasmodiophora brassicae</name>
    <name type="common">Clubroot disease agent</name>
    <dbReference type="NCBI Taxonomy" id="37360"/>
    <lineage>
        <taxon>Eukaryota</taxon>
        <taxon>Sar</taxon>
        <taxon>Rhizaria</taxon>
        <taxon>Endomyxa</taxon>
        <taxon>Phytomyxea</taxon>
        <taxon>Plasmodiophorida</taxon>
        <taxon>Plasmodiophoridae</taxon>
        <taxon>Plasmodiophora</taxon>
    </lineage>
</organism>
<name>A0A0G4J6E6_PLABS</name>
<sequence length="145" mass="16501">MHSLVHLPDVVLRWDPLCGFIWTFPMERWIFFMKENLESTISQTINIAGNLLMTLGAVFLRGHYRQFYSVANGNMFSLARILTASKTLCQLLPRCCLPVLKFALRFRIMNCQKSSDAGFMSISLPPGIGRLYPMPIRGGTGIEVW</sequence>
<accession>A0A0G4J6E6</accession>
<dbReference type="AlphaFoldDB" id="A0A0G4J6E6"/>
<protein>
    <submittedName>
        <fullName evidence="1">Uncharacterized protein</fullName>
    </submittedName>
</protein>
<evidence type="ECO:0000313" key="1">
    <source>
        <dbReference type="EMBL" id="CEP02969.1"/>
    </source>
</evidence>
<reference evidence="1 2" key="1">
    <citation type="submission" date="2015-02" db="EMBL/GenBank/DDBJ databases">
        <authorList>
            <person name="Chooi Y.-H."/>
        </authorList>
    </citation>
    <scope>NUCLEOTIDE SEQUENCE [LARGE SCALE GENOMIC DNA]</scope>
    <source>
        <strain evidence="1">E3</strain>
    </source>
</reference>
<gene>
    <name evidence="1" type="ORF">PBRA_009187</name>
</gene>